<dbReference type="Proteomes" id="UP000321891">
    <property type="component" value="Unassembled WGS sequence"/>
</dbReference>
<accession>A0A6N3STH2</accession>
<evidence type="ECO:0000313" key="3">
    <source>
        <dbReference type="Proteomes" id="UP000032671"/>
    </source>
</evidence>
<keyword evidence="4" id="KW-1185">Reference proteome</keyword>
<name>A0A0D6N7P9_9PROT</name>
<dbReference type="EMBL" id="BAMV01000044">
    <property type="protein sequence ID" value="GAN61588.1"/>
    <property type="molecule type" value="Genomic_DNA"/>
</dbReference>
<sequence>MSHHEQPVCCGAVVLRGKWPVLVVAVRGALCAVVPLAAPCLPHHRADVPLSGCSAVRGHIARCGAPVLVGTGSLTGILGTVSAECLHRVDAALAAEQTARQLERLRPGVVRCALARGYRPGSKGRKVGGAPHAE</sequence>
<protein>
    <submittedName>
        <fullName evidence="1">Uncharacterized protein</fullName>
    </submittedName>
</protein>
<dbReference type="STRING" id="1231339.Abci_046_021"/>
<dbReference type="RefSeq" id="WP_048839629.1">
    <property type="nucleotide sequence ID" value="NZ_BAMV01000044.1"/>
</dbReference>
<evidence type="ECO:0000313" key="1">
    <source>
        <dbReference type="EMBL" id="GAN61588.1"/>
    </source>
</evidence>
<dbReference type="EMBL" id="BJVU01000016">
    <property type="protein sequence ID" value="GEL59917.1"/>
    <property type="molecule type" value="Genomic_DNA"/>
</dbReference>
<evidence type="ECO:0000313" key="4">
    <source>
        <dbReference type="Proteomes" id="UP000321891"/>
    </source>
</evidence>
<accession>A0A0D6N7P9</accession>
<proteinExistence type="predicted"/>
<organism evidence="1 3">
    <name type="scientific">Acetobacter cibinongensis</name>
    <dbReference type="NCBI Taxonomy" id="146475"/>
    <lineage>
        <taxon>Bacteria</taxon>
        <taxon>Pseudomonadati</taxon>
        <taxon>Pseudomonadota</taxon>
        <taxon>Alphaproteobacteria</taxon>
        <taxon>Acetobacterales</taxon>
        <taxon>Acetobacteraceae</taxon>
        <taxon>Acetobacter</taxon>
    </lineage>
</organism>
<reference evidence="2 4" key="2">
    <citation type="submission" date="2019-07" db="EMBL/GenBank/DDBJ databases">
        <title>Whole genome shotgun sequence of Acetobacter cibinongensis NBRC 16605.</title>
        <authorList>
            <person name="Hosoyama A."/>
            <person name="Uohara A."/>
            <person name="Ohji S."/>
            <person name="Ichikawa N."/>
        </authorList>
    </citation>
    <scope>NUCLEOTIDE SEQUENCE [LARGE SCALE GENOMIC DNA]</scope>
    <source>
        <strain evidence="2 4">NBRC 16605</strain>
    </source>
</reference>
<dbReference type="Proteomes" id="UP000032671">
    <property type="component" value="Unassembled WGS sequence"/>
</dbReference>
<evidence type="ECO:0000313" key="2">
    <source>
        <dbReference type="EMBL" id="GEL59917.1"/>
    </source>
</evidence>
<dbReference type="AlphaFoldDB" id="A0A0D6N7P9"/>
<gene>
    <name evidence="1" type="ORF">Abci_046_021</name>
    <name evidence="2" type="ORF">ACI01nite_25190</name>
</gene>
<reference evidence="1 3" key="1">
    <citation type="submission" date="2012-11" db="EMBL/GenBank/DDBJ databases">
        <title>Whole genome sequence of Acetobacter cibinongensis 4H-1.</title>
        <authorList>
            <person name="Azuma Y."/>
            <person name="Higashiura N."/>
            <person name="Hirakawa H."/>
            <person name="Matsushita K."/>
        </authorList>
    </citation>
    <scope>NUCLEOTIDE SEQUENCE [LARGE SCALE GENOMIC DNA]</scope>
    <source>
        <strain evidence="1 3">4H-1</strain>
    </source>
</reference>
<comment type="caution">
    <text evidence="1">The sequence shown here is derived from an EMBL/GenBank/DDBJ whole genome shotgun (WGS) entry which is preliminary data.</text>
</comment>